<feature type="transmembrane region" description="Helical" evidence="7">
    <location>
        <begin position="392"/>
        <end position="413"/>
    </location>
</feature>
<feature type="transmembrane region" description="Helical" evidence="7">
    <location>
        <begin position="183"/>
        <end position="201"/>
    </location>
</feature>
<keyword evidence="5 7" id="KW-1133">Transmembrane helix</keyword>
<evidence type="ECO:0000256" key="6">
    <source>
        <dbReference type="ARBA" id="ARBA00023136"/>
    </source>
</evidence>
<proteinExistence type="inferred from homology"/>
<feature type="transmembrane region" description="Helical" evidence="7">
    <location>
        <begin position="336"/>
        <end position="355"/>
    </location>
</feature>
<evidence type="ECO:0000313" key="8">
    <source>
        <dbReference type="EMBL" id="MFF5288736.1"/>
    </source>
</evidence>
<feature type="transmembrane region" description="Helical" evidence="7">
    <location>
        <begin position="367"/>
        <end position="386"/>
    </location>
</feature>
<keyword evidence="3" id="KW-1003">Cell membrane</keyword>
<keyword evidence="4 7" id="KW-0812">Transmembrane</keyword>
<comment type="similarity">
    <text evidence="2">Belongs to the polysaccharide synthase family.</text>
</comment>
<gene>
    <name evidence="8" type="ORF">ACFY35_04810</name>
</gene>
<feature type="transmembrane region" description="Helical" evidence="7">
    <location>
        <begin position="221"/>
        <end position="242"/>
    </location>
</feature>
<protein>
    <submittedName>
        <fullName evidence="8">Oligosaccharide flippase family protein</fullName>
    </submittedName>
</protein>
<feature type="transmembrane region" description="Helical" evidence="7">
    <location>
        <begin position="56"/>
        <end position="80"/>
    </location>
</feature>
<feature type="transmembrane region" description="Helical" evidence="7">
    <location>
        <begin position="304"/>
        <end position="324"/>
    </location>
</feature>
<dbReference type="EMBL" id="JBIAZU010000001">
    <property type="protein sequence ID" value="MFF5288736.1"/>
    <property type="molecule type" value="Genomic_DNA"/>
</dbReference>
<evidence type="ECO:0000256" key="4">
    <source>
        <dbReference type="ARBA" id="ARBA00022692"/>
    </source>
</evidence>
<evidence type="ECO:0000313" key="9">
    <source>
        <dbReference type="Proteomes" id="UP001602245"/>
    </source>
</evidence>
<dbReference type="Pfam" id="PF13440">
    <property type="entry name" value="Polysacc_synt_3"/>
    <property type="match status" value="1"/>
</dbReference>
<feature type="transmembrane region" description="Helical" evidence="7">
    <location>
        <begin position="157"/>
        <end position="177"/>
    </location>
</feature>
<sequence length="500" mass="51826">MTAETAIAEPGVTESIGQKAGRGLRWSLLGTFVTKMGSFAMGLALARILAPADFGVYAIAIAATAVLMHINDVGLIAATVQWRGKLEEMSPTAATLAMVLATSIYGLFWLVAPMFAEAAGNASATPVVRILALIIVIDGVTAVRAGALMRNFQQGKLVTANSIGLVVNAAVAISLAVGGAGPYAFAWGQVANALVTGILIFKFGDVPFRYGLDRAIAKKLLIFGVPLAASLGVEAVVTNVQFTIIGHLTGPVLVGFYLLAFNVASWAQNTLGQAIRYVSVAGFSRLSEHHDDALNDGVQRSMPLLVTVVAPIVALTSVLAAPLIELLYGHEWSPAAAVLRILVGLTLVRMITGLCMDALMGAGATKATLWLNLGWAIVLFPALWLATQQGGIHGAAIAQTGVGFLVAVPLAALALRRSNVSLRPVAAGIVRPVLAAVLAGLVTTVAVKFLGGPYAFTQLAVGGTVGLLVYVPAAIPRAQLREWIGLALRRKQAAPAVALD</sequence>
<dbReference type="InterPro" id="IPR050833">
    <property type="entry name" value="Poly_Biosynth_Transport"/>
</dbReference>
<dbReference type="PANTHER" id="PTHR30250">
    <property type="entry name" value="PST FAMILY PREDICTED COLANIC ACID TRANSPORTER"/>
    <property type="match status" value="1"/>
</dbReference>
<feature type="transmembrane region" description="Helical" evidence="7">
    <location>
        <begin position="248"/>
        <end position="267"/>
    </location>
</feature>
<keyword evidence="6 7" id="KW-0472">Membrane</keyword>
<evidence type="ECO:0000256" key="2">
    <source>
        <dbReference type="ARBA" id="ARBA00007430"/>
    </source>
</evidence>
<accession>A0ABW6W963</accession>
<evidence type="ECO:0000256" key="3">
    <source>
        <dbReference type="ARBA" id="ARBA00022475"/>
    </source>
</evidence>
<feature type="transmembrane region" description="Helical" evidence="7">
    <location>
        <begin position="425"/>
        <end position="447"/>
    </location>
</feature>
<comment type="subcellular location">
    <subcellularLocation>
        <location evidence="1">Cell membrane</location>
        <topology evidence="1">Multi-pass membrane protein</topology>
    </subcellularLocation>
</comment>
<evidence type="ECO:0000256" key="1">
    <source>
        <dbReference type="ARBA" id="ARBA00004651"/>
    </source>
</evidence>
<feature type="transmembrane region" description="Helical" evidence="7">
    <location>
        <begin position="453"/>
        <end position="471"/>
    </location>
</feature>
<feature type="transmembrane region" description="Helical" evidence="7">
    <location>
        <begin position="127"/>
        <end position="145"/>
    </location>
</feature>
<evidence type="ECO:0000256" key="7">
    <source>
        <dbReference type="SAM" id="Phobius"/>
    </source>
</evidence>
<dbReference type="RefSeq" id="WP_020509084.1">
    <property type="nucleotide sequence ID" value="NZ_JBIAZU010000001.1"/>
</dbReference>
<feature type="transmembrane region" description="Helical" evidence="7">
    <location>
        <begin position="92"/>
        <end position="115"/>
    </location>
</feature>
<organism evidence="8 9">
    <name type="scientific">Paractinoplanes globisporus</name>
    <dbReference type="NCBI Taxonomy" id="113565"/>
    <lineage>
        <taxon>Bacteria</taxon>
        <taxon>Bacillati</taxon>
        <taxon>Actinomycetota</taxon>
        <taxon>Actinomycetes</taxon>
        <taxon>Micromonosporales</taxon>
        <taxon>Micromonosporaceae</taxon>
        <taxon>Paractinoplanes</taxon>
    </lineage>
</organism>
<comment type="caution">
    <text evidence="8">The sequence shown here is derived from an EMBL/GenBank/DDBJ whole genome shotgun (WGS) entry which is preliminary data.</text>
</comment>
<dbReference type="Proteomes" id="UP001602245">
    <property type="component" value="Unassembled WGS sequence"/>
</dbReference>
<keyword evidence="9" id="KW-1185">Reference proteome</keyword>
<feature type="transmembrane region" description="Helical" evidence="7">
    <location>
        <begin position="28"/>
        <end position="50"/>
    </location>
</feature>
<name>A0ABW6W963_9ACTN</name>
<evidence type="ECO:0000256" key="5">
    <source>
        <dbReference type="ARBA" id="ARBA00022989"/>
    </source>
</evidence>
<dbReference type="PANTHER" id="PTHR30250:SF10">
    <property type="entry name" value="LIPOPOLYSACCHARIDE BIOSYNTHESIS PROTEIN WZXC"/>
    <property type="match status" value="1"/>
</dbReference>
<reference evidence="8 9" key="1">
    <citation type="submission" date="2024-10" db="EMBL/GenBank/DDBJ databases">
        <title>The Natural Products Discovery Center: Release of the First 8490 Sequenced Strains for Exploring Actinobacteria Biosynthetic Diversity.</title>
        <authorList>
            <person name="Kalkreuter E."/>
            <person name="Kautsar S.A."/>
            <person name="Yang D."/>
            <person name="Bader C.D."/>
            <person name="Teijaro C.N."/>
            <person name="Fluegel L."/>
            <person name="Davis C.M."/>
            <person name="Simpson J.R."/>
            <person name="Lauterbach L."/>
            <person name="Steele A.D."/>
            <person name="Gui C."/>
            <person name="Meng S."/>
            <person name="Li G."/>
            <person name="Viehrig K."/>
            <person name="Ye F."/>
            <person name="Su P."/>
            <person name="Kiefer A.F."/>
            <person name="Nichols A."/>
            <person name="Cepeda A.J."/>
            <person name="Yan W."/>
            <person name="Fan B."/>
            <person name="Jiang Y."/>
            <person name="Adhikari A."/>
            <person name="Zheng C.-J."/>
            <person name="Schuster L."/>
            <person name="Cowan T.M."/>
            <person name="Smanski M.J."/>
            <person name="Chevrette M.G."/>
            <person name="De Carvalho L.P.S."/>
            <person name="Shen B."/>
        </authorList>
    </citation>
    <scope>NUCLEOTIDE SEQUENCE [LARGE SCALE GENOMIC DNA]</scope>
    <source>
        <strain evidence="8 9">NPDC000087</strain>
    </source>
</reference>